<evidence type="ECO:0000313" key="3">
    <source>
        <dbReference type="EMBL" id="QDS72869.1"/>
    </source>
</evidence>
<dbReference type="Proteomes" id="UP000316270">
    <property type="component" value="Chromosome 8"/>
</dbReference>
<protein>
    <submittedName>
        <fullName evidence="3">Uncharacterized protein</fullName>
    </submittedName>
</protein>
<dbReference type="OrthoDB" id="10530419at2759"/>
<dbReference type="AlphaFoldDB" id="A0A517LB53"/>
<sequence>MDPSESCPYAVDPKGYDADEHYRMPSRARKQSKLMIKREQKVNNAIRRLNRLFQVISTLIQKAVASTEELDGQKSTRYSSPNCSSKDKKGEMIRAHIETRSEIFGGVDGEVGQKGTIQERIARMRELRRVPSPGSGVVQEKHTQESSGDTALASLVAELQNAVAALKEESAAQKQEIIALRQHVTAFQSANVDLRSKVAALEIIKNPSTIVGSKDANTHKDEDSDFEADYEEKRSIEDREDFRQSQYNSLKELIENNHDELYMTIGDNKKEIMRKLATKFQKRLDVVSGDLAEHVAQLAELKESGAVLDAQGLNQQIDELWKAISRGTQPEFDSESNMNTLGMAAELKAFQQKIIGDFKTFAGEVDKELKRMRMDLGGQPVTDAKCKEMEAYLARIEAKMENVQQWVASVNQKLVESGNTRLVGPHY</sequence>
<gene>
    <name evidence="3" type="ORF">FKW77_007412</name>
</gene>
<dbReference type="EMBL" id="CP042192">
    <property type="protein sequence ID" value="QDS72869.1"/>
    <property type="molecule type" value="Genomic_DNA"/>
</dbReference>
<proteinExistence type="predicted"/>
<feature type="compositionally biased region" description="Polar residues" evidence="2">
    <location>
        <begin position="73"/>
        <end position="84"/>
    </location>
</feature>
<organism evidence="3 4">
    <name type="scientific">Venturia effusa</name>
    <dbReference type="NCBI Taxonomy" id="50376"/>
    <lineage>
        <taxon>Eukaryota</taxon>
        <taxon>Fungi</taxon>
        <taxon>Dikarya</taxon>
        <taxon>Ascomycota</taxon>
        <taxon>Pezizomycotina</taxon>
        <taxon>Dothideomycetes</taxon>
        <taxon>Pleosporomycetidae</taxon>
        <taxon>Venturiales</taxon>
        <taxon>Venturiaceae</taxon>
        <taxon>Venturia</taxon>
    </lineage>
</organism>
<keyword evidence="4" id="KW-1185">Reference proteome</keyword>
<evidence type="ECO:0000256" key="1">
    <source>
        <dbReference type="SAM" id="Coils"/>
    </source>
</evidence>
<evidence type="ECO:0000313" key="4">
    <source>
        <dbReference type="Proteomes" id="UP000316270"/>
    </source>
</evidence>
<name>A0A517LB53_9PEZI</name>
<reference evidence="3 4" key="1">
    <citation type="submission" date="2019-07" db="EMBL/GenBank/DDBJ databases">
        <title>Finished genome of Venturia effusa.</title>
        <authorList>
            <person name="Young C.A."/>
            <person name="Cox M.P."/>
            <person name="Ganley A.R.D."/>
            <person name="David W.J."/>
        </authorList>
    </citation>
    <scope>NUCLEOTIDE SEQUENCE [LARGE SCALE GENOMIC DNA]</scope>
    <source>
        <strain evidence="4">albino</strain>
    </source>
</reference>
<feature type="coiled-coil region" evidence="1">
    <location>
        <begin position="152"/>
        <end position="183"/>
    </location>
</feature>
<feature type="region of interest" description="Disordered" evidence="2">
    <location>
        <begin position="67"/>
        <end position="89"/>
    </location>
</feature>
<accession>A0A517LB53</accession>
<evidence type="ECO:0000256" key="2">
    <source>
        <dbReference type="SAM" id="MobiDB-lite"/>
    </source>
</evidence>
<keyword evidence="1" id="KW-0175">Coiled coil</keyword>